<comment type="caution">
    <text evidence="1">The sequence shown here is derived from an EMBL/GenBank/DDBJ whole genome shotgun (WGS) entry which is preliminary data.</text>
</comment>
<dbReference type="Proteomes" id="UP001634393">
    <property type="component" value="Unassembled WGS sequence"/>
</dbReference>
<gene>
    <name evidence="1" type="ORF">ACJIZ3_014453</name>
</gene>
<name>A0ABD3RJL7_9LAMI</name>
<dbReference type="AlphaFoldDB" id="A0ABD3RJL7"/>
<protein>
    <submittedName>
        <fullName evidence="1">Uncharacterized protein</fullName>
    </submittedName>
</protein>
<keyword evidence="2" id="KW-1185">Reference proteome</keyword>
<proteinExistence type="predicted"/>
<organism evidence="1 2">
    <name type="scientific">Penstemon smallii</name>
    <dbReference type="NCBI Taxonomy" id="265156"/>
    <lineage>
        <taxon>Eukaryota</taxon>
        <taxon>Viridiplantae</taxon>
        <taxon>Streptophyta</taxon>
        <taxon>Embryophyta</taxon>
        <taxon>Tracheophyta</taxon>
        <taxon>Spermatophyta</taxon>
        <taxon>Magnoliopsida</taxon>
        <taxon>eudicotyledons</taxon>
        <taxon>Gunneridae</taxon>
        <taxon>Pentapetalae</taxon>
        <taxon>asterids</taxon>
        <taxon>lamiids</taxon>
        <taxon>Lamiales</taxon>
        <taxon>Plantaginaceae</taxon>
        <taxon>Cheloneae</taxon>
        <taxon>Penstemon</taxon>
    </lineage>
</organism>
<evidence type="ECO:0000313" key="1">
    <source>
        <dbReference type="EMBL" id="KAL3813185.1"/>
    </source>
</evidence>
<evidence type="ECO:0000313" key="2">
    <source>
        <dbReference type="Proteomes" id="UP001634393"/>
    </source>
</evidence>
<sequence>MKNGGILYPPEVMDGCAQGILELYSIYPDNQVSEKF</sequence>
<reference evidence="1 2" key="1">
    <citation type="submission" date="2024-12" db="EMBL/GenBank/DDBJ databases">
        <title>The unique morphological basis and parallel evolutionary history of personate flowers in Penstemon.</title>
        <authorList>
            <person name="Depatie T.H."/>
            <person name="Wessinger C.A."/>
        </authorList>
    </citation>
    <scope>NUCLEOTIDE SEQUENCE [LARGE SCALE GENOMIC DNA]</scope>
    <source>
        <strain evidence="1">WTNN_2</strain>
        <tissue evidence="1">Leaf</tissue>
    </source>
</reference>
<dbReference type="EMBL" id="JBJXBP010000008">
    <property type="protein sequence ID" value="KAL3813185.1"/>
    <property type="molecule type" value="Genomic_DNA"/>
</dbReference>
<accession>A0ABD3RJL7</accession>